<proteinExistence type="predicted"/>
<dbReference type="RefSeq" id="WP_153440415.1">
    <property type="nucleotide sequence ID" value="NZ_JBHUJK010000005.1"/>
</dbReference>
<protein>
    <submittedName>
        <fullName evidence="1">Uncharacterized protein</fullName>
    </submittedName>
</protein>
<comment type="caution">
    <text evidence="1">The sequence shown here is derived from an EMBL/GenBank/DDBJ whole genome shotgun (WGS) entry which is preliminary data.</text>
</comment>
<dbReference type="OrthoDB" id="8019141at2"/>
<sequence length="91" mass="10561">MEFSKKTFYEECARILDAEHSYTPWPYGRITRWNNRAAGNGRFPGYGLIRMFGPHHIQIALRRPTELNLLCHSAEEALAALRTARLTQQRS</sequence>
<gene>
    <name evidence="1" type="ORF">GHK62_17480</name>
</gene>
<dbReference type="EMBL" id="WITC01000061">
    <property type="protein sequence ID" value="MQX16501.1"/>
    <property type="molecule type" value="Genomic_DNA"/>
</dbReference>
<organism evidence="1 2">
    <name type="scientific">Sinorhizobium terangae</name>
    <dbReference type="NCBI Taxonomy" id="110322"/>
    <lineage>
        <taxon>Bacteria</taxon>
        <taxon>Pseudomonadati</taxon>
        <taxon>Pseudomonadota</taxon>
        <taxon>Alphaproteobacteria</taxon>
        <taxon>Hyphomicrobiales</taxon>
        <taxon>Rhizobiaceae</taxon>
        <taxon>Sinorhizobium/Ensifer group</taxon>
        <taxon>Sinorhizobium</taxon>
    </lineage>
</organism>
<evidence type="ECO:0000313" key="1">
    <source>
        <dbReference type="EMBL" id="MQX16501.1"/>
    </source>
</evidence>
<evidence type="ECO:0000313" key="2">
    <source>
        <dbReference type="Proteomes" id="UP000439983"/>
    </source>
</evidence>
<name>A0A6N7LF42_SINTE</name>
<dbReference type="Proteomes" id="UP000439983">
    <property type="component" value="Unassembled WGS sequence"/>
</dbReference>
<accession>A0A6N7LF42</accession>
<reference evidence="1 2" key="1">
    <citation type="journal article" date="2013" name="Genome Biol.">
        <title>Comparative genomics of the core and accessory genomes of 48 Sinorhizobium strains comprising five genospecies.</title>
        <authorList>
            <person name="Sugawara M."/>
            <person name="Epstein B."/>
            <person name="Badgley B.D."/>
            <person name="Unno T."/>
            <person name="Xu L."/>
            <person name="Reese J."/>
            <person name="Gyaneshwar P."/>
            <person name="Denny R."/>
            <person name="Mudge J."/>
            <person name="Bharti A.K."/>
            <person name="Farmer A.D."/>
            <person name="May G.D."/>
            <person name="Woodward J.E."/>
            <person name="Medigue C."/>
            <person name="Vallenet D."/>
            <person name="Lajus A."/>
            <person name="Rouy Z."/>
            <person name="Martinez-Vaz B."/>
            <person name="Tiffin P."/>
            <person name="Young N.D."/>
            <person name="Sadowsky M.J."/>
        </authorList>
    </citation>
    <scope>NUCLEOTIDE SEQUENCE [LARGE SCALE GENOMIC DNA]</scope>
    <source>
        <strain evidence="1 2">USDA4894</strain>
    </source>
</reference>
<keyword evidence="2" id="KW-1185">Reference proteome</keyword>
<dbReference type="AlphaFoldDB" id="A0A6N7LF42"/>